<dbReference type="SUPFAM" id="SSF55073">
    <property type="entry name" value="Nucleotide cyclase"/>
    <property type="match status" value="1"/>
</dbReference>
<protein>
    <recommendedName>
        <fullName evidence="7">GGDEF domain-containing protein</fullName>
    </recommendedName>
</protein>
<feature type="transmembrane region" description="Helical" evidence="6">
    <location>
        <begin position="129"/>
        <end position="152"/>
    </location>
</feature>
<evidence type="ECO:0000256" key="1">
    <source>
        <dbReference type="ARBA" id="ARBA00004651"/>
    </source>
</evidence>
<dbReference type="Proteomes" id="UP000615455">
    <property type="component" value="Unassembled WGS sequence"/>
</dbReference>
<dbReference type="InterPro" id="IPR043128">
    <property type="entry name" value="Rev_trsase/Diguanyl_cyclase"/>
</dbReference>
<dbReference type="InterPro" id="IPR011620">
    <property type="entry name" value="Sig_transdc_His_kinase_LytS_TM"/>
</dbReference>
<keyword evidence="2" id="KW-1003">Cell membrane</keyword>
<organism evidence="8 9">
    <name type="scientific">Paenibacillus marchantiophytorum</name>
    <dbReference type="NCBI Taxonomy" id="1619310"/>
    <lineage>
        <taxon>Bacteria</taxon>
        <taxon>Bacillati</taxon>
        <taxon>Bacillota</taxon>
        <taxon>Bacilli</taxon>
        <taxon>Bacillales</taxon>
        <taxon>Paenibacillaceae</taxon>
        <taxon>Paenibacillus</taxon>
    </lineage>
</organism>
<accession>A0ABQ1EM40</accession>
<dbReference type="Pfam" id="PF07694">
    <property type="entry name" value="5TM-5TMR_LYT"/>
    <property type="match status" value="1"/>
</dbReference>
<dbReference type="InterPro" id="IPR029787">
    <property type="entry name" value="Nucleotide_cyclase"/>
</dbReference>
<gene>
    <name evidence="8" type="primary">yhcK</name>
    <name evidence="8" type="ORF">GCM10008018_23380</name>
</gene>
<keyword evidence="5 6" id="KW-0472">Membrane</keyword>
<sequence>MNEYLVPLTSACTLVTLNYIAMKVRSRMLFDSYEQFLAPLLTGLACIIMMLEPLPEALGLIDLRSLPIFMAGLRYGLPVALLSTVLPSGFSFISHEDHAWFIIAQDLLAPALISSLFHNKEYRSGFLDIPIRHALQICSYVFLLRLVIYGFLASKLTWLYAIDQLFMLAIMSAAFIVITVMVNDENKSWRLQRQLELQANQDSLTKLPNLRSFMPIAANALHKRRISIMMIDLDNFKQYNDQFGHLEGDQLLRDVSSVLRQHIDEQDYIARYGGEEFILLSTETNPQRLQAYGERLCFVVIEAFLHKRQHDLTSITVSIGISTAESPEADLKRVIFEADQALYESKHSGKNRSTLYTDMQTASAPIANHKKNA</sequence>
<dbReference type="PANTHER" id="PTHR45138">
    <property type="entry name" value="REGULATORY COMPONENTS OF SENSORY TRANSDUCTION SYSTEM"/>
    <property type="match status" value="1"/>
</dbReference>
<dbReference type="Gene3D" id="1.10.1760.20">
    <property type="match status" value="1"/>
</dbReference>
<dbReference type="NCBIfam" id="TIGR00254">
    <property type="entry name" value="GGDEF"/>
    <property type="match status" value="1"/>
</dbReference>
<dbReference type="Pfam" id="PF00990">
    <property type="entry name" value="GGDEF"/>
    <property type="match status" value="1"/>
</dbReference>
<evidence type="ECO:0000256" key="3">
    <source>
        <dbReference type="ARBA" id="ARBA00022692"/>
    </source>
</evidence>
<evidence type="ECO:0000313" key="9">
    <source>
        <dbReference type="Proteomes" id="UP000615455"/>
    </source>
</evidence>
<evidence type="ECO:0000256" key="5">
    <source>
        <dbReference type="ARBA" id="ARBA00023136"/>
    </source>
</evidence>
<dbReference type="Gene3D" id="3.30.70.270">
    <property type="match status" value="1"/>
</dbReference>
<dbReference type="InterPro" id="IPR050469">
    <property type="entry name" value="Diguanylate_Cyclase"/>
</dbReference>
<dbReference type="PROSITE" id="PS50887">
    <property type="entry name" value="GGDEF"/>
    <property type="match status" value="1"/>
</dbReference>
<feature type="transmembrane region" description="Helical" evidence="6">
    <location>
        <begin position="36"/>
        <end position="54"/>
    </location>
</feature>
<evidence type="ECO:0000256" key="4">
    <source>
        <dbReference type="ARBA" id="ARBA00022989"/>
    </source>
</evidence>
<feature type="domain" description="GGDEF" evidence="7">
    <location>
        <begin position="224"/>
        <end position="358"/>
    </location>
</feature>
<dbReference type="RefSeq" id="WP_189011564.1">
    <property type="nucleotide sequence ID" value="NZ_BMHE01000009.1"/>
</dbReference>
<keyword evidence="3 6" id="KW-0812">Transmembrane</keyword>
<comment type="subcellular location">
    <subcellularLocation>
        <location evidence="1">Cell membrane</location>
        <topology evidence="1">Multi-pass membrane protein</topology>
    </subcellularLocation>
</comment>
<dbReference type="SMART" id="SM00267">
    <property type="entry name" value="GGDEF"/>
    <property type="match status" value="1"/>
</dbReference>
<name>A0ABQ1EM40_9BACL</name>
<dbReference type="InterPro" id="IPR000160">
    <property type="entry name" value="GGDEF_dom"/>
</dbReference>
<reference evidence="9" key="1">
    <citation type="journal article" date="2019" name="Int. J. Syst. Evol. Microbiol.">
        <title>The Global Catalogue of Microorganisms (GCM) 10K type strain sequencing project: providing services to taxonomists for standard genome sequencing and annotation.</title>
        <authorList>
            <consortium name="The Broad Institute Genomics Platform"/>
            <consortium name="The Broad Institute Genome Sequencing Center for Infectious Disease"/>
            <person name="Wu L."/>
            <person name="Ma J."/>
        </authorList>
    </citation>
    <scope>NUCLEOTIDE SEQUENCE [LARGE SCALE GENOMIC DNA]</scope>
    <source>
        <strain evidence="9">CGMCC 1.15043</strain>
    </source>
</reference>
<evidence type="ECO:0000256" key="2">
    <source>
        <dbReference type="ARBA" id="ARBA00022475"/>
    </source>
</evidence>
<evidence type="ECO:0000259" key="7">
    <source>
        <dbReference type="PROSITE" id="PS50887"/>
    </source>
</evidence>
<dbReference type="PANTHER" id="PTHR45138:SF9">
    <property type="entry name" value="DIGUANYLATE CYCLASE DGCM-RELATED"/>
    <property type="match status" value="1"/>
</dbReference>
<keyword evidence="9" id="KW-1185">Reference proteome</keyword>
<evidence type="ECO:0000313" key="8">
    <source>
        <dbReference type="EMBL" id="GFZ77165.1"/>
    </source>
</evidence>
<comment type="caution">
    <text evidence="8">The sequence shown here is derived from an EMBL/GenBank/DDBJ whole genome shotgun (WGS) entry which is preliminary data.</text>
</comment>
<feature type="transmembrane region" description="Helical" evidence="6">
    <location>
        <begin position="158"/>
        <end position="182"/>
    </location>
</feature>
<feature type="transmembrane region" description="Helical" evidence="6">
    <location>
        <begin position="75"/>
        <end position="93"/>
    </location>
</feature>
<evidence type="ECO:0000256" key="6">
    <source>
        <dbReference type="SAM" id="Phobius"/>
    </source>
</evidence>
<keyword evidence="4 6" id="KW-1133">Transmembrane helix</keyword>
<dbReference type="CDD" id="cd01949">
    <property type="entry name" value="GGDEF"/>
    <property type="match status" value="1"/>
</dbReference>
<dbReference type="EMBL" id="BMHE01000009">
    <property type="protein sequence ID" value="GFZ77165.1"/>
    <property type="molecule type" value="Genomic_DNA"/>
</dbReference>
<proteinExistence type="predicted"/>